<name>A0ABX7M8C9_9RHOO</name>
<keyword evidence="1" id="KW-0732">Signal</keyword>
<dbReference type="EMBL" id="CP071060">
    <property type="protein sequence ID" value="QSI78006.1"/>
    <property type="molecule type" value="Genomic_DNA"/>
</dbReference>
<evidence type="ECO:0000313" key="3">
    <source>
        <dbReference type="Proteomes" id="UP000663570"/>
    </source>
</evidence>
<dbReference type="Proteomes" id="UP000663570">
    <property type="component" value="Chromosome"/>
</dbReference>
<sequence length="122" mass="13361">MRNLFYRLILVVAAFAATARAAEVPPEAPFTPAQAAFFKAETRKADDRFVRDVARITGSSEASIRKVMPAEGRISNPAVRVVTTLEHQRGAEFPEAIRAQVDAAEAERRKAVAAAREAARLR</sequence>
<evidence type="ECO:0000256" key="1">
    <source>
        <dbReference type="SAM" id="SignalP"/>
    </source>
</evidence>
<organism evidence="2 3">
    <name type="scientific">Niveibacterium microcysteis</name>
    <dbReference type="NCBI Taxonomy" id="2811415"/>
    <lineage>
        <taxon>Bacteria</taxon>
        <taxon>Pseudomonadati</taxon>
        <taxon>Pseudomonadota</taxon>
        <taxon>Betaproteobacteria</taxon>
        <taxon>Rhodocyclales</taxon>
        <taxon>Rhodocyclaceae</taxon>
        <taxon>Niveibacterium</taxon>
    </lineage>
</organism>
<feature type="chain" id="PRO_5047467046" description="DUF4168 domain-containing protein" evidence="1">
    <location>
        <begin position="22"/>
        <end position="122"/>
    </location>
</feature>
<proteinExistence type="predicted"/>
<evidence type="ECO:0008006" key="4">
    <source>
        <dbReference type="Google" id="ProtNLM"/>
    </source>
</evidence>
<evidence type="ECO:0000313" key="2">
    <source>
        <dbReference type="EMBL" id="QSI78006.1"/>
    </source>
</evidence>
<keyword evidence="3" id="KW-1185">Reference proteome</keyword>
<gene>
    <name evidence="2" type="ORF">JY500_05010</name>
</gene>
<feature type="signal peptide" evidence="1">
    <location>
        <begin position="1"/>
        <end position="21"/>
    </location>
</feature>
<protein>
    <recommendedName>
        <fullName evidence="4">DUF4168 domain-containing protein</fullName>
    </recommendedName>
</protein>
<accession>A0ABX7M8C9</accession>
<dbReference type="RefSeq" id="WP_172203617.1">
    <property type="nucleotide sequence ID" value="NZ_CP071060.1"/>
</dbReference>
<reference evidence="2 3" key="1">
    <citation type="submission" date="2021-02" db="EMBL/GenBank/DDBJ databases">
        <title>Niveibacterium changnyeongensis HC41.</title>
        <authorList>
            <person name="Kang M."/>
        </authorList>
    </citation>
    <scope>NUCLEOTIDE SEQUENCE [LARGE SCALE GENOMIC DNA]</scope>
    <source>
        <strain evidence="2 3">HC41</strain>
    </source>
</reference>